<dbReference type="Gene3D" id="3.20.90.10">
    <property type="entry name" value="Tubby Protein, Chain A"/>
    <property type="match status" value="1"/>
</dbReference>
<dbReference type="PRINTS" id="PR01573">
    <property type="entry name" value="SUPERTUBBY"/>
</dbReference>
<feature type="compositionally biased region" description="Polar residues" evidence="2">
    <location>
        <begin position="389"/>
        <end position="398"/>
    </location>
</feature>
<dbReference type="PROSITE" id="PS01200">
    <property type="entry name" value="TUB_1"/>
    <property type="match status" value="1"/>
</dbReference>
<organism evidence="4 5">
    <name type="scientific">Arabidopsis thaliana</name>
    <name type="common">Mouse-ear cress</name>
    <dbReference type="NCBI Taxonomy" id="3702"/>
    <lineage>
        <taxon>Eukaryota</taxon>
        <taxon>Viridiplantae</taxon>
        <taxon>Streptophyta</taxon>
        <taxon>Embryophyta</taxon>
        <taxon>Tracheophyta</taxon>
        <taxon>Spermatophyta</taxon>
        <taxon>Magnoliopsida</taxon>
        <taxon>eudicotyledons</taxon>
        <taxon>Gunneridae</taxon>
        <taxon>Pentapetalae</taxon>
        <taxon>rosids</taxon>
        <taxon>malvids</taxon>
        <taxon>Brassicales</taxon>
        <taxon>Brassicaceae</taxon>
        <taxon>Camelineae</taxon>
        <taxon>Arabidopsis</taxon>
    </lineage>
</organism>
<dbReference type="GO" id="GO:0006355">
    <property type="term" value="P:regulation of DNA-templated transcription"/>
    <property type="evidence" value="ECO:0007669"/>
    <property type="project" value="UniProtKB-ARBA"/>
</dbReference>
<proteinExistence type="inferred from homology"/>
<dbReference type="SUPFAM" id="SSF54518">
    <property type="entry name" value="Tubby C-terminal domain-like"/>
    <property type="match status" value="1"/>
</dbReference>
<dbReference type="CDD" id="cd22153">
    <property type="entry name" value="F-box_AtTLP-like"/>
    <property type="match status" value="1"/>
</dbReference>
<dbReference type="PANTHER" id="PTHR16517:SF159">
    <property type="entry name" value="TUBBY-LIKE F-BOX PROTEIN 5"/>
    <property type="match status" value="1"/>
</dbReference>
<sequence>MSFLSIVRDVRDTVGSFSRRSFDVRVSNGTTHQRSKSHGVEAHIEDLIVIKNTRWANLPAALLRDVMKKLDESESTWPARKQVVACAGVCKTWRLMCKDIVKSPEFSGKLTFPVSVKQPGPRDGIIQCYIKRDKSNMTYHLYLSLSPGKLFVFVDVTTSASPYLLKVGSFFSRQSAHVRRATYTEYVISMDADNISRSSSTYIGKLKSNFLGTKFIVYDTAPAYNSSQILSPPNRSRSFNSKKVSPKVPSGSYNIAQVTYELNLLGTRGPRRMNCIMHSIPSLALEPGGTVPGQPEFLQRSLDESFRSIGSSKIVNHSGDFTRPQEEEGKVRPLVLKTKPPRWLQPLRCWCLNFKGRVTVASVKNFQLMSAATVQPGSGSDGGALATRPSLSPQQPEQSNHDKIILQFGKVGKDMFTMDYRYPLSAFQAFAISLSTFDTKLACE</sequence>
<comment type="similarity">
    <text evidence="1">Belongs to the TUB family.</text>
</comment>
<feature type="region of interest" description="Disordered" evidence="2">
    <location>
        <begin position="375"/>
        <end position="400"/>
    </location>
</feature>
<protein>
    <recommendedName>
        <fullName evidence="3">Tubby C-terminal domain-containing protein</fullName>
    </recommendedName>
</protein>
<dbReference type="Pfam" id="PF01167">
    <property type="entry name" value="Tub"/>
    <property type="match status" value="1"/>
</dbReference>
<dbReference type="OrthoDB" id="8775810at2759"/>
<dbReference type="EMBL" id="CACSHJ010000087">
    <property type="protein sequence ID" value="CAA0272387.1"/>
    <property type="molecule type" value="Genomic_DNA"/>
</dbReference>
<dbReference type="ExpressionAtlas" id="A0A5S9WMD7">
    <property type="expression patterns" value="baseline and differential"/>
</dbReference>
<dbReference type="InterPro" id="IPR018066">
    <property type="entry name" value="Tubby_C_CS"/>
</dbReference>
<evidence type="ECO:0000259" key="3">
    <source>
        <dbReference type="Pfam" id="PF01167"/>
    </source>
</evidence>
<dbReference type="InterPro" id="IPR000007">
    <property type="entry name" value="Tubby_C"/>
</dbReference>
<name>A0A5S9WMD7_ARATH</name>
<evidence type="ECO:0000256" key="2">
    <source>
        <dbReference type="SAM" id="MobiDB-lite"/>
    </source>
</evidence>
<dbReference type="PANTHER" id="PTHR16517">
    <property type="entry name" value="TUBBY-RELATED"/>
    <property type="match status" value="1"/>
</dbReference>
<dbReference type="AlphaFoldDB" id="A0A5S9WMD7"/>
<evidence type="ECO:0000313" key="4">
    <source>
        <dbReference type="EMBL" id="CAA0272387.1"/>
    </source>
</evidence>
<reference evidence="4 5" key="1">
    <citation type="submission" date="2019-12" db="EMBL/GenBank/DDBJ databases">
        <authorList>
            <person name="Jiao W.-B."/>
            <person name="Schneeberger K."/>
        </authorList>
    </citation>
    <scope>NUCLEOTIDE SEQUENCE [LARGE SCALE GENOMIC DNA]</scope>
    <source>
        <strain evidence="5">cv. C24</strain>
    </source>
</reference>
<evidence type="ECO:0000256" key="1">
    <source>
        <dbReference type="ARBA" id="ARBA00007129"/>
    </source>
</evidence>
<gene>
    <name evidence="4" type="ORF">C24_LOCUS3602</name>
</gene>
<dbReference type="Proteomes" id="UP000434276">
    <property type="component" value="Unassembled WGS sequence"/>
</dbReference>
<evidence type="ECO:0000313" key="5">
    <source>
        <dbReference type="Proteomes" id="UP000434276"/>
    </source>
</evidence>
<feature type="domain" description="Tubby C-terminal" evidence="3">
    <location>
        <begin position="116"/>
        <end position="439"/>
    </location>
</feature>
<dbReference type="InterPro" id="IPR025659">
    <property type="entry name" value="Tubby-like_C"/>
</dbReference>
<accession>A0A5S9WMD7</accession>